<keyword evidence="3" id="KW-1185">Reference proteome</keyword>
<dbReference type="Pfam" id="PF02617">
    <property type="entry name" value="ClpS"/>
    <property type="match status" value="1"/>
</dbReference>
<reference evidence="2 3" key="1">
    <citation type="journal article" date="2014" name="PLoS ONE">
        <title>The first complete genome sequence of the class fimbriimonadia in the phylum armatimonadetes.</title>
        <authorList>
            <person name="Hu Z.Y."/>
            <person name="Wang Y.Z."/>
            <person name="Im W.T."/>
            <person name="Wang S.Y."/>
            <person name="Zhao G.P."/>
            <person name="Zheng H.J."/>
            <person name="Quan Z.X."/>
        </authorList>
    </citation>
    <scope>NUCLEOTIDE SEQUENCE [LARGE SCALE GENOMIC DNA]</scope>
    <source>
        <strain evidence="2">Gsoil 348</strain>
    </source>
</reference>
<dbReference type="GO" id="GO:0030163">
    <property type="term" value="P:protein catabolic process"/>
    <property type="evidence" value="ECO:0007669"/>
    <property type="project" value="InterPro"/>
</dbReference>
<dbReference type="AlphaFoldDB" id="A0A068NJI9"/>
<accession>A0A068NJI9</accession>
<feature type="domain" description="Adaptor protein ClpS core" evidence="1">
    <location>
        <begin position="22"/>
        <end position="84"/>
    </location>
</feature>
<keyword evidence="2" id="KW-0378">Hydrolase</keyword>
<dbReference type="RefSeq" id="WP_025227725.1">
    <property type="nucleotide sequence ID" value="NZ_CP007139.1"/>
</dbReference>
<proteinExistence type="predicted"/>
<dbReference type="EMBL" id="CP007139">
    <property type="protein sequence ID" value="AIE83607.1"/>
    <property type="molecule type" value="Genomic_DNA"/>
</dbReference>
<dbReference type="GO" id="GO:0006508">
    <property type="term" value="P:proteolysis"/>
    <property type="evidence" value="ECO:0007669"/>
    <property type="project" value="UniProtKB-KW"/>
</dbReference>
<dbReference type="HOGENOM" id="CLU_134083_2_1_0"/>
<dbReference type="InterPro" id="IPR014719">
    <property type="entry name" value="Ribosomal_bL12_C/ClpS-like"/>
</dbReference>
<dbReference type="Proteomes" id="UP000027982">
    <property type="component" value="Chromosome"/>
</dbReference>
<dbReference type="KEGG" id="fgi:OP10G_0239"/>
<dbReference type="GO" id="GO:0008233">
    <property type="term" value="F:peptidase activity"/>
    <property type="evidence" value="ECO:0007669"/>
    <property type="project" value="UniProtKB-KW"/>
</dbReference>
<dbReference type="InterPro" id="IPR003769">
    <property type="entry name" value="ClpS_core"/>
</dbReference>
<name>A0A068NJI9_FIMGI</name>
<dbReference type="SUPFAM" id="SSF54736">
    <property type="entry name" value="ClpS-like"/>
    <property type="match status" value="1"/>
</dbReference>
<organism evidence="2 3">
    <name type="scientific">Fimbriimonas ginsengisoli Gsoil 348</name>
    <dbReference type="NCBI Taxonomy" id="661478"/>
    <lineage>
        <taxon>Bacteria</taxon>
        <taxon>Bacillati</taxon>
        <taxon>Armatimonadota</taxon>
        <taxon>Fimbriimonadia</taxon>
        <taxon>Fimbriimonadales</taxon>
        <taxon>Fimbriimonadaceae</taxon>
        <taxon>Fimbriimonas</taxon>
    </lineage>
</organism>
<evidence type="ECO:0000259" key="1">
    <source>
        <dbReference type="Pfam" id="PF02617"/>
    </source>
</evidence>
<dbReference type="eggNOG" id="COG2127">
    <property type="taxonomic scope" value="Bacteria"/>
</dbReference>
<keyword evidence="2" id="KW-0645">Protease</keyword>
<evidence type="ECO:0000313" key="2">
    <source>
        <dbReference type="EMBL" id="AIE83607.1"/>
    </source>
</evidence>
<gene>
    <name evidence="2" type="ORF">OP10G_0239</name>
</gene>
<evidence type="ECO:0000313" key="3">
    <source>
        <dbReference type="Proteomes" id="UP000027982"/>
    </source>
</evidence>
<protein>
    <submittedName>
        <fullName evidence="2">Clp protease adaptor protein</fullName>
    </submittedName>
</protein>
<sequence>MSAPSVIEQPELSNGTGTGNFWVVTVFNNDHNTYDEVVDILIQATACTLQEAEIETWEVDHLGKSVVHHGEEDACQSAAEVIRQIGIRVEVSKE</sequence>
<dbReference type="Gene3D" id="3.30.1390.10">
    <property type="match status" value="1"/>
</dbReference>
<dbReference type="OrthoDB" id="9811382at2"/>
<dbReference type="STRING" id="661478.OP10G_0239"/>